<dbReference type="PANTHER" id="PTHR30411:SF4">
    <property type="entry name" value="YBAK_AMINOACYL-TRNA SYNTHETASE-ASSOCIATED DOMAIN-CONTAINING PROTEIN"/>
    <property type="match status" value="1"/>
</dbReference>
<dbReference type="EMBL" id="JALJOU010000096">
    <property type="protein sequence ID" value="KAK9821787.1"/>
    <property type="molecule type" value="Genomic_DNA"/>
</dbReference>
<dbReference type="InterPro" id="IPR036754">
    <property type="entry name" value="YbaK/aa-tRNA-synt-asso_dom_sf"/>
</dbReference>
<sequence length="134" mass="14656">MGMHKGQRGTPAWAPPYKGCVPYRFVRVPGNYYSEKLSFRAACLGASSIEQLCKSIVLVNTCLPPELPDFGTPFASRYMAAGGRLSQKAYNLRLCPEELSERLTGFVHNAVTPIGTATPEMPVVLSHRILKLGT</sequence>
<evidence type="ECO:0000313" key="2">
    <source>
        <dbReference type="Proteomes" id="UP001445335"/>
    </source>
</evidence>
<comment type="caution">
    <text evidence="1">The sequence shown here is derived from an EMBL/GenBank/DDBJ whole genome shotgun (WGS) entry which is preliminary data.</text>
</comment>
<organism evidence="1 2">
    <name type="scientific">Elliptochloris bilobata</name>
    <dbReference type="NCBI Taxonomy" id="381761"/>
    <lineage>
        <taxon>Eukaryota</taxon>
        <taxon>Viridiplantae</taxon>
        <taxon>Chlorophyta</taxon>
        <taxon>core chlorophytes</taxon>
        <taxon>Trebouxiophyceae</taxon>
        <taxon>Trebouxiophyceae incertae sedis</taxon>
        <taxon>Elliptochloris clade</taxon>
        <taxon>Elliptochloris</taxon>
    </lineage>
</organism>
<keyword evidence="2" id="KW-1185">Reference proteome</keyword>
<accession>A0AAW1QK19</accession>
<dbReference type="PANTHER" id="PTHR30411">
    <property type="entry name" value="CYTOPLASMIC PROTEIN"/>
    <property type="match status" value="1"/>
</dbReference>
<dbReference type="Gene3D" id="3.90.960.10">
    <property type="entry name" value="YbaK/aminoacyl-tRNA synthetase-associated domain"/>
    <property type="match status" value="1"/>
</dbReference>
<dbReference type="GO" id="GO:0002161">
    <property type="term" value="F:aminoacyl-tRNA deacylase activity"/>
    <property type="evidence" value="ECO:0007669"/>
    <property type="project" value="InterPro"/>
</dbReference>
<protein>
    <submittedName>
        <fullName evidence="1">Uncharacterized protein</fullName>
    </submittedName>
</protein>
<reference evidence="1 2" key="1">
    <citation type="journal article" date="2024" name="Nat. Commun.">
        <title>Phylogenomics reveals the evolutionary origins of lichenization in chlorophyte algae.</title>
        <authorList>
            <person name="Puginier C."/>
            <person name="Libourel C."/>
            <person name="Otte J."/>
            <person name="Skaloud P."/>
            <person name="Haon M."/>
            <person name="Grisel S."/>
            <person name="Petersen M."/>
            <person name="Berrin J.G."/>
            <person name="Delaux P.M."/>
            <person name="Dal Grande F."/>
            <person name="Keller J."/>
        </authorList>
    </citation>
    <scope>NUCLEOTIDE SEQUENCE [LARGE SCALE GENOMIC DNA]</scope>
    <source>
        <strain evidence="1 2">SAG 245.80</strain>
    </source>
</reference>
<proteinExistence type="predicted"/>
<name>A0AAW1QK19_9CHLO</name>
<evidence type="ECO:0000313" key="1">
    <source>
        <dbReference type="EMBL" id="KAK9821787.1"/>
    </source>
</evidence>
<dbReference type="Proteomes" id="UP001445335">
    <property type="component" value="Unassembled WGS sequence"/>
</dbReference>
<gene>
    <name evidence="1" type="ORF">WJX81_003368</name>
</gene>
<dbReference type="SUPFAM" id="SSF55826">
    <property type="entry name" value="YbaK/ProRS associated domain"/>
    <property type="match status" value="1"/>
</dbReference>
<dbReference type="AlphaFoldDB" id="A0AAW1QK19"/>